<name>A0ACB9VS74_CHAAC</name>
<organism evidence="1 2">
    <name type="scientific">Chaenocephalus aceratus</name>
    <name type="common">Blackfin icefish</name>
    <name type="synonym">Chaenichthys aceratus</name>
    <dbReference type="NCBI Taxonomy" id="36190"/>
    <lineage>
        <taxon>Eukaryota</taxon>
        <taxon>Metazoa</taxon>
        <taxon>Chordata</taxon>
        <taxon>Craniata</taxon>
        <taxon>Vertebrata</taxon>
        <taxon>Euteleostomi</taxon>
        <taxon>Actinopterygii</taxon>
        <taxon>Neopterygii</taxon>
        <taxon>Teleostei</taxon>
        <taxon>Neoteleostei</taxon>
        <taxon>Acanthomorphata</taxon>
        <taxon>Eupercaria</taxon>
        <taxon>Perciformes</taxon>
        <taxon>Notothenioidei</taxon>
        <taxon>Channichthyidae</taxon>
        <taxon>Chaenocephalus</taxon>
    </lineage>
</organism>
<keyword evidence="2" id="KW-1185">Reference proteome</keyword>
<accession>A0ACB9VS74</accession>
<dbReference type="EMBL" id="CM043808">
    <property type="protein sequence ID" value="KAI4802435.1"/>
    <property type="molecule type" value="Genomic_DNA"/>
</dbReference>
<proteinExistence type="predicted"/>
<reference evidence="1" key="1">
    <citation type="submission" date="2022-05" db="EMBL/GenBank/DDBJ databases">
        <title>Chromosome-level genome of Chaenocephalus aceratus.</title>
        <authorList>
            <person name="Park H."/>
        </authorList>
    </citation>
    <scope>NUCLEOTIDE SEQUENCE</scope>
    <source>
        <strain evidence="1">KU_202001</strain>
    </source>
</reference>
<evidence type="ECO:0000313" key="2">
    <source>
        <dbReference type="Proteomes" id="UP001057452"/>
    </source>
</evidence>
<dbReference type="Proteomes" id="UP001057452">
    <property type="component" value="Chromosome 24"/>
</dbReference>
<comment type="caution">
    <text evidence="1">The sequence shown here is derived from an EMBL/GenBank/DDBJ whole genome shotgun (WGS) entry which is preliminary data.</text>
</comment>
<protein>
    <submittedName>
        <fullName evidence="1">Uncharacterized protein</fullName>
    </submittedName>
</protein>
<gene>
    <name evidence="1" type="ORF">KUCAC02_020271</name>
</gene>
<sequence length="208" mass="23306">MCHSHLGPFTFGSNVNFVVGNNGSGKSAVLTALIVTLGGNAHATNRGLSLKGFVKEGESSADVSITLRNKGRDAFKSEVYGPAITVDLRITREGLRTYKLRSKSGQKEELLSILDNFNIQVNNPVSVLTQEMSKYFLQPKGERDKYKFFMKSTQLDQMREDFVHIKTTRRITVEKVEQHGQSKNIRILRLKDPDRGINEQSSQDGDDE</sequence>
<evidence type="ECO:0000313" key="1">
    <source>
        <dbReference type="EMBL" id="KAI4802435.1"/>
    </source>
</evidence>